<evidence type="ECO:0000313" key="7">
    <source>
        <dbReference type="Proteomes" id="UP000322000"/>
    </source>
</evidence>
<dbReference type="AlphaFoldDB" id="A0A7E5WYI4"/>
<gene>
    <name evidence="8" type="primary">LOC113507247</name>
</gene>
<dbReference type="KEGG" id="tnl:113507247"/>
<evidence type="ECO:0000256" key="3">
    <source>
        <dbReference type="ARBA" id="ARBA00022771"/>
    </source>
</evidence>
<feature type="domain" description="C2H2-type" evidence="6">
    <location>
        <begin position="216"/>
        <end position="240"/>
    </location>
</feature>
<reference evidence="8" key="1">
    <citation type="submission" date="2025-08" db="UniProtKB">
        <authorList>
            <consortium name="RefSeq"/>
        </authorList>
    </citation>
    <scope>IDENTIFICATION</scope>
</reference>
<accession>A0A7E5WYI4</accession>
<dbReference type="GO" id="GO:0000977">
    <property type="term" value="F:RNA polymerase II transcription regulatory region sequence-specific DNA binding"/>
    <property type="evidence" value="ECO:0007669"/>
    <property type="project" value="TreeGrafter"/>
</dbReference>
<organism evidence="7 8">
    <name type="scientific">Trichoplusia ni</name>
    <name type="common">Cabbage looper</name>
    <dbReference type="NCBI Taxonomy" id="7111"/>
    <lineage>
        <taxon>Eukaryota</taxon>
        <taxon>Metazoa</taxon>
        <taxon>Ecdysozoa</taxon>
        <taxon>Arthropoda</taxon>
        <taxon>Hexapoda</taxon>
        <taxon>Insecta</taxon>
        <taxon>Pterygota</taxon>
        <taxon>Neoptera</taxon>
        <taxon>Endopterygota</taxon>
        <taxon>Lepidoptera</taxon>
        <taxon>Glossata</taxon>
        <taxon>Ditrysia</taxon>
        <taxon>Noctuoidea</taxon>
        <taxon>Noctuidae</taxon>
        <taxon>Plusiinae</taxon>
        <taxon>Trichoplusia</taxon>
    </lineage>
</organism>
<keyword evidence="3 5" id="KW-0863">Zinc-finger</keyword>
<protein>
    <submittedName>
        <fullName evidence="8">Zinc finger protein 417-like</fullName>
    </submittedName>
</protein>
<keyword evidence="7" id="KW-1185">Reference proteome</keyword>
<evidence type="ECO:0000256" key="4">
    <source>
        <dbReference type="ARBA" id="ARBA00022833"/>
    </source>
</evidence>
<dbReference type="PROSITE" id="PS00028">
    <property type="entry name" value="ZINC_FINGER_C2H2_1"/>
    <property type="match status" value="3"/>
</dbReference>
<evidence type="ECO:0000256" key="2">
    <source>
        <dbReference type="ARBA" id="ARBA00022737"/>
    </source>
</evidence>
<feature type="domain" description="C2H2-type" evidence="6">
    <location>
        <begin position="160"/>
        <end position="182"/>
    </location>
</feature>
<feature type="domain" description="C2H2-type" evidence="6">
    <location>
        <begin position="245"/>
        <end position="267"/>
    </location>
</feature>
<dbReference type="InterPro" id="IPR036236">
    <property type="entry name" value="Znf_C2H2_sf"/>
</dbReference>
<dbReference type="Gene3D" id="3.30.160.60">
    <property type="entry name" value="Classic Zinc Finger"/>
    <property type="match status" value="2"/>
</dbReference>
<dbReference type="GO" id="GO:0005634">
    <property type="term" value="C:nucleus"/>
    <property type="evidence" value="ECO:0007669"/>
    <property type="project" value="TreeGrafter"/>
</dbReference>
<keyword evidence="4" id="KW-0862">Zinc</keyword>
<feature type="domain" description="C2H2-type" evidence="6">
    <location>
        <begin position="133"/>
        <end position="160"/>
    </location>
</feature>
<dbReference type="PANTHER" id="PTHR24379">
    <property type="entry name" value="KRAB AND ZINC FINGER DOMAIN-CONTAINING"/>
    <property type="match status" value="1"/>
</dbReference>
<keyword evidence="2" id="KW-0677">Repeat</keyword>
<dbReference type="Proteomes" id="UP000322000">
    <property type="component" value="Unplaced"/>
</dbReference>
<dbReference type="InterPro" id="IPR013087">
    <property type="entry name" value="Znf_C2H2_type"/>
</dbReference>
<dbReference type="PROSITE" id="PS50157">
    <property type="entry name" value="ZINC_FINGER_C2H2_2"/>
    <property type="match status" value="4"/>
</dbReference>
<dbReference type="PANTHER" id="PTHR24379:SF127">
    <property type="entry name" value="BLOODY FINGERS-RELATED"/>
    <property type="match status" value="1"/>
</dbReference>
<dbReference type="SMART" id="SM00355">
    <property type="entry name" value="ZnF_C2H2"/>
    <property type="match status" value="7"/>
</dbReference>
<evidence type="ECO:0000313" key="8">
    <source>
        <dbReference type="RefSeq" id="XP_026745928.1"/>
    </source>
</evidence>
<dbReference type="GeneID" id="113507247"/>
<proteinExistence type="predicted"/>
<evidence type="ECO:0000259" key="6">
    <source>
        <dbReference type="PROSITE" id="PS50157"/>
    </source>
</evidence>
<keyword evidence="1" id="KW-0479">Metal-binding</keyword>
<evidence type="ECO:0000256" key="1">
    <source>
        <dbReference type="ARBA" id="ARBA00022723"/>
    </source>
</evidence>
<evidence type="ECO:0000256" key="5">
    <source>
        <dbReference type="PROSITE-ProRule" id="PRU00042"/>
    </source>
</evidence>
<dbReference type="OrthoDB" id="8117402at2759"/>
<dbReference type="InParanoid" id="A0A7E5WYI4"/>
<dbReference type="Pfam" id="PF00096">
    <property type="entry name" value="zf-C2H2"/>
    <property type="match status" value="2"/>
</dbReference>
<dbReference type="RefSeq" id="XP_026745928.1">
    <property type="nucleotide sequence ID" value="XM_026890127.1"/>
</dbReference>
<dbReference type="GO" id="GO:0000981">
    <property type="term" value="F:DNA-binding transcription factor activity, RNA polymerase II-specific"/>
    <property type="evidence" value="ECO:0007669"/>
    <property type="project" value="TreeGrafter"/>
</dbReference>
<name>A0A7E5WYI4_TRINI</name>
<dbReference type="GO" id="GO:0008270">
    <property type="term" value="F:zinc ion binding"/>
    <property type="evidence" value="ECO:0007669"/>
    <property type="project" value="UniProtKB-KW"/>
</dbReference>
<sequence>MSDFLNDLTTSHKTKNLYIEIGKEIRTYTDTLRCPVKKITSRKEALSCFKIRLRQQMVYRNRLADDKKDRFSPQSEDKNRKMTCTECKVIFRDLFTFNRHISNLNKKMCGQCFQVFEMNAFVDHYKSHDLPIFPCTVCPESFEKESTLLTHKLKHSRGTEECVECRQTFQSAAHLNKHTNKHEAMICGCGKKFPNGICFLSHKKFCSKHKNIKSSYICDYCNKNYTKKNCLKMHIKLRHTVGWVFQCDKCGKRLSSKAHLIEHGNTHLRVMDRHVCHCGAMFSSRRGYERHLKKHESKKLNLVMVKKKDILLGMRPEC</sequence>
<dbReference type="SUPFAM" id="SSF57667">
    <property type="entry name" value="beta-beta-alpha zinc fingers"/>
    <property type="match status" value="2"/>
</dbReference>